<dbReference type="Gene3D" id="3.40.710.10">
    <property type="entry name" value="DD-peptidase/beta-lactamase superfamily"/>
    <property type="match status" value="1"/>
</dbReference>
<comment type="catalytic activity">
    <reaction evidence="7">
        <text>Preferential cleavage: (Ac)2-L-Lys-D-Ala-|-D-Ala. Also transpeptidation of peptidyl-alanyl moieties that are N-acyl substituents of D-alanine.</text>
        <dbReference type="EC" id="3.4.16.4"/>
    </reaction>
</comment>
<organism evidence="13 14">
    <name type="scientific">Streptomyces cheonanensis</name>
    <dbReference type="NCBI Taxonomy" id="312720"/>
    <lineage>
        <taxon>Bacteria</taxon>
        <taxon>Bacillati</taxon>
        <taxon>Actinomycetota</taxon>
        <taxon>Actinomycetes</taxon>
        <taxon>Kitasatosporales</taxon>
        <taxon>Streptomycetaceae</taxon>
        <taxon>Streptomyces</taxon>
    </lineage>
</organism>
<dbReference type="InterPro" id="IPR036950">
    <property type="entry name" value="PBP_transglycosylase"/>
</dbReference>
<comment type="catalytic activity">
    <reaction evidence="8">
        <text>[GlcNAc-(1-&gt;4)-Mur2Ac(oyl-L-Ala-gamma-D-Glu-L-Lys-D-Ala-D-Ala)](n)-di-trans,octa-cis-undecaprenyl diphosphate + beta-D-GlcNAc-(1-&gt;4)-Mur2Ac(oyl-L-Ala-gamma-D-Glu-L-Lys-D-Ala-D-Ala)-di-trans,octa-cis-undecaprenyl diphosphate = [GlcNAc-(1-&gt;4)-Mur2Ac(oyl-L-Ala-gamma-D-Glu-L-Lys-D-Ala-D-Ala)](n+1)-di-trans,octa-cis-undecaprenyl diphosphate + di-trans,octa-cis-undecaprenyl diphosphate + H(+)</text>
        <dbReference type="Rhea" id="RHEA:23708"/>
        <dbReference type="Rhea" id="RHEA-COMP:9602"/>
        <dbReference type="Rhea" id="RHEA-COMP:9603"/>
        <dbReference type="ChEBI" id="CHEBI:15378"/>
        <dbReference type="ChEBI" id="CHEBI:58405"/>
        <dbReference type="ChEBI" id="CHEBI:60033"/>
        <dbReference type="ChEBI" id="CHEBI:78435"/>
        <dbReference type="EC" id="2.4.99.28"/>
    </reaction>
</comment>
<protein>
    <submittedName>
        <fullName evidence="13">Transglycosylase domain-containing protein</fullName>
    </submittedName>
</protein>
<evidence type="ECO:0000313" key="14">
    <source>
        <dbReference type="Proteomes" id="UP001403094"/>
    </source>
</evidence>
<evidence type="ECO:0000256" key="6">
    <source>
        <dbReference type="ARBA" id="ARBA00023268"/>
    </source>
</evidence>
<dbReference type="InterPro" id="IPR001460">
    <property type="entry name" value="PCN-bd_Tpept"/>
</dbReference>
<evidence type="ECO:0000256" key="5">
    <source>
        <dbReference type="ARBA" id="ARBA00022801"/>
    </source>
</evidence>
<feature type="compositionally biased region" description="Basic residues" evidence="9">
    <location>
        <begin position="1"/>
        <end position="15"/>
    </location>
</feature>
<dbReference type="RefSeq" id="WP_019432194.1">
    <property type="nucleotide sequence ID" value="NZ_BAAANQ010000004.1"/>
</dbReference>
<dbReference type="PANTHER" id="PTHR32282:SF34">
    <property type="entry name" value="PENICILLIN-BINDING PROTEIN 1A"/>
    <property type="match status" value="1"/>
</dbReference>
<evidence type="ECO:0000259" key="12">
    <source>
        <dbReference type="Pfam" id="PF00912"/>
    </source>
</evidence>
<keyword evidence="2" id="KW-0645">Protease</keyword>
<feature type="compositionally biased region" description="Low complexity" evidence="9">
    <location>
        <begin position="870"/>
        <end position="887"/>
    </location>
</feature>
<keyword evidence="1" id="KW-0121">Carboxypeptidase</keyword>
<keyword evidence="14" id="KW-1185">Reference proteome</keyword>
<dbReference type="Pfam" id="PF00912">
    <property type="entry name" value="Transgly"/>
    <property type="match status" value="1"/>
</dbReference>
<evidence type="ECO:0000259" key="11">
    <source>
        <dbReference type="Pfam" id="PF00905"/>
    </source>
</evidence>
<feature type="compositionally biased region" description="Acidic residues" evidence="9">
    <location>
        <begin position="775"/>
        <end position="810"/>
    </location>
</feature>
<dbReference type="Gene3D" id="1.10.3810.10">
    <property type="entry name" value="Biosynthetic peptidoglycan transglycosylase-like"/>
    <property type="match status" value="1"/>
</dbReference>
<evidence type="ECO:0000256" key="1">
    <source>
        <dbReference type="ARBA" id="ARBA00022645"/>
    </source>
</evidence>
<evidence type="ECO:0000313" key="13">
    <source>
        <dbReference type="EMBL" id="GAA2051827.1"/>
    </source>
</evidence>
<dbReference type="EMBL" id="BAAANQ010000004">
    <property type="protein sequence ID" value="GAA2051827.1"/>
    <property type="molecule type" value="Genomic_DNA"/>
</dbReference>
<comment type="caution">
    <text evidence="13">The sequence shown here is derived from an EMBL/GenBank/DDBJ whole genome shotgun (WGS) entry which is preliminary data.</text>
</comment>
<dbReference type="InterPro" id="IPR012338">
    <property type="entry name" value="Beta-lactam/transpept-like"/>
</dbReference>
<name>A0ABN2V5P1_9ACTN</name>
<reference evidence="13 14" key="1">
    <citation type="journal article" date="2019" name="Int. J. Syst. Evol. Microbiol.">
        <title>The Global Catalogue of Microorganisms (GCM) 10K type strain sequencing project: providing services to taxonomists for standard genome sequencing and annotation.</title>
        <authorList>
            <consortium name="The Broad Institute Genomics Platform"/>
            <consortium name="The Broad Institute Genome Sequencing Center for Infectious Disease"/>
            <person name="Wu L."/>
            <person name="Ma J."/>
        </authorList>
    </citation>
    <scope>NUCLEOTIDE SEQUENCE [LARGE SCALE GENOMIC DNA]</scope>
    <source>
        <strain evidence="13 14">JCM 14549</strain>
    </source>
</reference>
<feature type="region of interest" description="Disordered" evidence="9">
    <location>
        <begin position="468"/>
        <end position="489"/>
    </location>
</feature>
<feature type="domain" description="Penicillin-binding protein transpeptidase" evidence="11">
    <location>
        <begin position="513"/>
        <end position="690"/>
    </location>
</feature>
<evidence type="ECO:0000256" key="9">
    <source>
        <dbReference type="SAM" id="MobiDB-lite"/>
    </source>
</evidence>
<feature type="compositionally biased region" description="Low complexity" evidence="9">
    <location>
        <begin position="844"/>
        <end position="863"/>
    </location>
</feature>
<keyword evidence="10" id="KW-1133">Transmembrane helix</keyword>
<proteinExistence type="predicted"/>
<keyword evidence="6" id="KW-0511">Multifunctional enzyme</keyword>
<accession>A0ABN2V5P1</accession>
<feature type="domain" description="Glycosyl transferase family 51" evidence="12">
    <location>
        <begin position="139"/>
        <end position="294"/>
    </location>
</feature>
<gene>
    <name evidence="13" type="ORF">GCM10009757_25090</name>
</gene>
<feature type="transmembrane region" description="Helical" evidence="10">
    <location>
        <begin position="87"/>
        <end position="109"/>
    </location>
</feature>
<feature type="compositionally biased region" description="Basic and acidic residues" evidence="9">
    <location>
        <begin position="468"/>
        <end position="484"/>
    </location>
</feature>
<feature type="region of interest" description="Disordered" evidence="9">
    <location>
        <begin position="1"/>
        <end position="71"/>
    </location>
</feature>
<feature type="compositionally biased region" description="Gly residues" evidence="9">
    <location>
        <begin position="828"/>
        <end position="843"/>
    </location>
</feature>
<evidence type="ECO:0000256" key="10">
    <source>
        <dbReference type="SAM" id="Phobius"/>
    </source>
</evidence>
<keyword evidence="10" id="KW-0472">Membrane</keyword>
<evidence type="ECO:0000256" key="3">
    <source>
        <dbReference type="ARBA" id="ARBA00022676"/>
    </source>
</evidence>
<evidence type="ECO:0000256" key="7">
    <source>
        <dbReference type="ARBA" id="ARBA00034000"/>
    </source>
</evidence>
<dbReference type="Pfam" id="PF00905">
    <property type="entry name" value="Transpeptidase"/>
    <property type="match status" value="1"/>
</dbReference>
<keyword evidence="10" id="KW-0812">Transmembrane</keyword>
<dbReference type="InterPro" id="IPR001264">
    <property type="entry name" value="Glyco_trans_51"/>
</dbReference>
<evidence type="ECO:0000256" key="2">
    <source>
        <dbReference type="ARBA" id="ARBA00022670"/>
    </source>
</evidence>
<dbReference type="PANTHER" id="PTHR32282">
    <property type="entry name" value="BINDING PROTEIN TRANSPEPTIDASE, PUTATIVE-RELATED"/>
    <property type="match status" value="1"/>
</dbReference>
<sequence length="893" mass="95714">MSEHRRKPPQSRGRRAAAPSGRRAAPPPQREESGGSGHRRATASSAAEGTGRRSRRRPEPPPKKRFIDYPRAQHTGARRWLPSWKQILGSAILFMGLLVGLIGIAYAMVDIPDPNKAAESQKNVYYWADGSEMVVAGGGEYNRQIIPFNEIPTDMVDSVVAAENATFWDDPGVDLKGIARAVVNMAQGGDTQSGSTITQQYVKNMYLDQSQTLSRKFKELLISVKVASDVPKEEIMAGYLNTAYFGRGAYGIQAAARAYYDKDAKDLDANECAYLTTLLKGADLYDTSGGTGGAERAEANTERATNQWVTVLDRRVAVGNMELAERNEYTEFPMPQDYKPSTDLAGQIGYLKELADSYLINNDDIDVDADKLAQGGYSIHTTFDQDMVNQMETAVQQVIDDNLDPENREQDEHVQFGGAAVVPGDGAVVAIYGGHNYLEHFLNNANNAGAQVGSTFKPFVLAAAMRDGVRDPEKPADQPDEDRTPISPESIYSSEDQMQILDYTGEVWYGENPETGELEDWRQANFEGGEEGDITIRRAMEISSNSPFVQLGMDVGPATVAQAAEDAGLLKSSLGPADDSVPSFALGVSTPGPIRMATAYATFAASGEQADPYFVTHAEREGVTVYEHKSNTERHFEANIADNVTDVLVNVVTGEQGSGRKVQALGRPVAAKTGTTDNNASAWFVGYTKQLSTAIGMWRFPDSEDIAPEDRRFMSMFGTAGMEKITGGSLPADAWLGFMKEATKDDPIEDFPKPGKIGEVHRGNGTEPEQPDPPVTEDTEETEEPDIDEEQEEERDEETETPPADPDPDPTDSCQPGDPTCSNDSSGPQGGDNAGSGLPGGANAGNEGASNGDEGADAGADAGADGGSGDTDSAGNANNGDSGSPGWWSGGTG</sequence>
<feature type="compositionally biased region" description="Basic and acidic residues" evidence="9">
    <location>
        <begin position="57"/>
        <end position="68"/>
    </location>
</feature>
<dbReference type="InterPro" id="IPR023346">
    <property type="entry name" value="Lysozyme-like_dom_sf"/>
</dbReference>
<keyword evidence="5" id="KW-0378">Hydrolase</keyword>
<keyword evidence="4" id="KW-0808">Transferase</keyword>
<dbReference type="InterPro" id="IPR050396">
    <property type="entry name" value="Glycosyltr_51/Transpeptidase"/>
</dbReference>
<dbReference type="Proteomes" id="UP001403094">
    <property type="component" value="Unassembled WGS sequence"/>
</dbReference>
<dbReference type="SUPFAM" id="SSF56601">
    <property type="entry name" value="beta-lactamase/transpeptidase-like"/>
    <property type="match status" value="1"/>
</dbReference>
<feature type="region of interest" description="Disordered" evidence="9">
    <location>
        <begin position="745"/>
        <end position="893"/>
    </location>
</feature>
<feature type="compositionally biased region" description="Basic and acidic residues" evidence="9">
    <location>
        <begin position="745"/>
        <end position="764"/>
    </location>
</feature>
<keyword evidence="3" id="KW-0328">Glycosyltransferase</keyword>
<evidence type="ECO:0000256" key="8">
    <source>
        <dbReference type="ARBA" id="ARBA00049902"/>
    </source>
</evidence>
<evidence type="ECO:0000256" key="4">
    <source>
        <dbReference type="ARBA" id="ARBA00022679"/>
    </source>
</evidence>
<dbReference type="SUPFAM" id="SSF53955">
    <property type="entry name" value="Lysozyme-like"/>
    <property type="match status" value="1"/>
</dbReference>